<name>A0A7W3YCV0_9LACO</name>
<reference evidence="2 3" key="1">
    <citation type="submission" date="2020-07" db="EMBL/GenBank/DDBJ databases">
        <title>Description of Limosilactobacillus balticus sp. nov., Limosilactobacillus agrestis sp. nov., Limosilactobacillus albertensis sp. nov., Limosilactobacillus rudii sp. nov., Limosilactobacillus fastidiosus sp. nov., five novel Limosilactobacillus species isolated from the vertebrate gastrointestinal tract, and proposal of 6 subspecies of Limosilactobacillus reuteri adapted to the gastrointestinal tract of specific vertebrate hosts.</title>
        <authorList>
            <person name="Li F."/>
            <person name="Cheng C."/>
            <person name="Zheng J."/>
            <person name="Quevedo R.M."/>
            <person name="Li J."/>
            <person name="Roos S."/>
            <person name="Gaenzle M.G."/>
            <person name="Walter J."/>
        </authorList>
    </citation>
    <scope>NUCLEOTIDE SEQUENCE [LARGE SCALE GENOMIC DNA]</scope>
    <source>
        <strain evidence="2 3">WF-MA3-C</strain>
    </source>
</reference>
<dbReference type="AlphaFoldDB" id="A0A7W3YCV0"/>
<evidence type="ECO:0000313" key="3">
    <source>
        <dbReference type="Proteomes" id="UP000518255"/>
    </source>
</evidence>
<evidence type="ECO:0000313" key="2">
    <source>
        <dbReference type="EMBL" id="MBB1086688.1"/>
    </source>
</evidence>
<keyword evidence="1" id="KW-0812">Transmembrane</keyword>
<comment type="caution">
    <text evidence="2">The sequence shown here is derived from an EMBL/GenBank/DDBJ whole genome shotgun (WGS) entry which is preliminary data.</text>
</comment>
<proteinExistence type="predicted"/>
<protein>
    <submittedName>
        <fullName evidence="2">Uncharacterized protein</fullName>
    </submittedName>
</protein>
<dbReference type="Proteomes" id="UP000518255">
    <property type="component" value="Unassembled WGS sequence"/>
</dbReference>
<dbReference type="RefSeq" id="WP_182581557.1">
    <property type="nucleotide sequence ID" value="NZ_JACIUY010000064.1"/>
</dbReference>
<accession>A0A7W3YCV0</accession>
<dbReference type="EMBL" id="JACIUY010000064">
    <property type="protein sequence ID" value="MBB1086688.1"/>
    <property type="molecule type" value="Genomic_DNA"/>
</dbReference>
<evidence type="ECO:0000256" key="1">
    <source>
        <dbReference type="SAM" id="Phobius"/>
    </source>
</evidence>
<feature type="transmembrane region" description="Helical" evidence="1">
    <location>
        <begin position="6"/>
        <end position="30"/>
    </location>
</feature>
<sequence length="66" mass="7866">MTAWIIILFSWYLFMALAINLMAFLNVLIFRDLFLYPSNLLEKIFLLEATRGLQKKLLSWLIEKGR</sequence>
<organism evidence="2 3">
    <name type="scientific">Limosilactobacillus fastidiosus</name>
    <dbReference type="NCBI Taxonomy" id="2759855"/>
    <lineage>
        <taxon>Bacteria</taxon>
        <taxon>Bacillati</taxon>
        <taxon>Bacillota</taxon>
        <taxon>Bacilli</taxon>
        <taxon>Lactobacillales</taxon>
        <taxon>Lactobacillaceae</taxon>
        <taxon>Limosilactobacillus</taxon>
    </lineage>
</organism>
<keyword evidence="1" id="KW-0472">Membrane</keyword>
<gene>
    <name evidence="2" type="ORF">H5R63_07855</name>
</gene>
<keyword evidence="1" id="KW-1133">Transmembrane helix</keyword>